<evidence type="ECO:0000259" key="12">
    <source>
        <dbReference type="Pfam" id="PF08533"/>
    </source>
</evidence>
<dbReference type="Gene3D" id="3.40.50.880">
    <property type="match status" value="1"/>
</dbReference>
<dbReference type="RefSeq" id="WP_211301480.1">
    <property type="nucleotide sequence ID" value="NZ_PYGA01000023.1"/>
</dbReference>
<evidence type="ECO:0000256" key="9">
    <source>
        <dbReference type="PIRSR" id="PIRSR001084-3"/>
    </source>
</evidence>
<evidence type="ECO:0000259" key="11">
    <source>
        <dbReference type="Pfam" id="PF08532"/>
    </source>
</evidence>
<feature type="domain" description="Glycoside hydrolase family 42 N-terminal" evidence="10">
    <location>
        <begin position="22"/>
        <end position="391"/>
    </location>
</feature>
<feature type="active site" description="Proton donor" evidence="7">
    <location>
        <position position="158"/>
    </location>
</feature>
<dbReference type="InterPro" id="IPR013738">
    <property type="entry name" value="Beta_galactosidase_Trimer"/>
</dbReference>
<evidence type="ECO:0000256" key="6">
    <source>
        <dbReference type="PIRNR" id="PIRNR001084"/>
    </source>
</evidence>
<comment type="similarity">
    <text evidence="2 6">Belongs to the glycosyl hydrolase 42 family.</text>
</comment>
<reference evidence="13 14" key="1">
    <citation type="submission" date="2018-03" db="EMBL/GenBank/DDBJ databases">
        <title>Genomic Encyclopedia of Archaeal and Bacterial Type Strains, Phase II (KMG-II): from individual species to whole genera.</title>
        <authorList>
            <person name="Goeker M."/>
        </authorList>
    </citation>
    <scope>NUCLEOTIDE SEQUENCE [LARGE SCALE GENOMIC DNA]</scope>
    <source>
        <strain evidence="13 14">DSM 45312</strain>
    </source>
</reference>
<dbReference type="EC" id="3.2.1.23" evidence="3 6"/>
<dbReference type="Pfam" id="PF08532">
    <property type="entry name" value="Glyco_hydro_42M"/>
    <property type="match status" value="1"/>
</dbReference>
<feature type="domain" description="Beta-galactosidase C-terminal" evidence="12">
    <location>
        <begin position="616"/>
        <end position="673"/>
    </location>
</feature>
<gene>
    <name evidence="13" type="ORF">CLV63_12323</name>
</gene>
<dbReference type="SUPFAM" id="SSF51445">
    <property type="entry name" value="(Trans)glycosidases"/>
    <property type="match status" value="1"/>
</dbReference>
<evidence type="ECO:0000256" key="3">
    <source>
        <dbReference type="ARBA" id="ARBA00012756"/>
    </source>
</evidence>
<feature type="binding site" evidence="9">
    <location>
        <position position="123"/>
    </location>
    <ligand>
        <name>Zn(2+)</name>
        <dbReference type="ChEBI" id="CHEBI:29105"/>
    </ligand>
</feature>
<dbReference type="GO" id="GO:0046872">
    <property type="term" value="F:metal ion binding"/>
    <property type="evidence" value="ECO:0007669"/>
    <property type="project" value="UniProtKB-KW"/>
</dbReference>
<evidence type="ECO:0000256" key="2">
    <source>
        <dbReference type="ARBA" id="ARBA00005940"/>
    </source>
</evidence>
<dbReference type="InterPro" id="IPR013529">
    <property type="entry name" value="Glyco_hydro_42_N"/>
</dbReference>
<keyword evidence="5 6" id="KW-0326">Glycosidase</keyword>
<evidence type="ECO:0000313" key="14">
    <source>
        <dbReference type="Proteomes" id="UP000240542"/>
    </source>
</evidence>
<feature type="binding site" evidence="8">
    <location>
        <position position="119"/>
    </location>
    <ligand>
        <name>substrate</name>
    </ligand>
</feature>
<dbReference type="CDD" id="cd03143">
    <property type="entry name" value="A4_beta-galactosidase_middle_domain"/>
    <property type="match status" value="1"/>
</dbReference>
<dbReference type="GO" id="GO:0009341">
    <property type="term" value="C:beta-galactosidase complex"/>
    <property type="evidence" value="ECO:0007669"/>
    <property type="project" value="InterPro"/>
</dbReference>
<dbReference type="InterPro" id="IPR017853">
    <property type="entry name" value="GH"/>
</dbReference>
<dbReference type="InterPro" id="IPR013780">
    <property type="entry name" value="Glyco_hydro_b"/>
</dbReference>
<feature type="domain" description="Beta-galactosidase trimerisation" evidence="11">
    <location>
        <begin position="404"/>
        <end position="606"/>
    </location>
</feature>
<dbReference type="GO" id="GO:0006012">
    <property type="term" value="P:galactose metabolic process"/>
    <property type="evidence" value="ECO:0007669"/>
    <property type="project" value="InterPro"/>
</dbReference>
<dbReference type="InterPro" id="IPR013739">
    <property type="entry name" value="Beta_galactosidase_C"/>
</dbReference>
<evidence type="ECO:0000256" key="8">
    <source>
        <dbReference type="PIRSR" id="PIRSR001084-2"/>
    </source>
</evidence>
<keyword evidence="4 6" id="KW-0378">Hydrolase</keyword>
<evidence type="ECO:0000256" key="7">
    <source>
        <dbReference type="PIRSR" id="PIRSR001084-1"/>
    </source>
</evidence>
<feature type="active site" description="Nucleophile" evidence="7">
    <location>
        <position position="314"/>
    </location>
</feature>
<dbReference type="GO" id="GO:0004565">
    <property type="term" value="F:beta-galactosidase activity"/>
    <property type="evidence" value="ECO:0007669"/>
    <property type="project" value="UniProtKB-EC"/>
</dbReference>
<protein>
    <recommendedName>
        <fullName evidence="3 6">Beta-galactosidase</fullName>
        <shortName evidence="6">Beta-gal</shortName>
        <ecNumber evidence="3 6">3.2.1.23</ecNumber>
    </recommendedName>
</protein>
<dbReference type="Gene3D" id="2.60.40.1180">
    <property type="entry name" value="Golgi alpha-mannosidase II"/>
    <property type="match status" value="1"/>
</dbReference>
<feature type="binding site" evidence="8">
    <location>
        <position position="157"/>
    </location>
    <ligand>
        <name>substrate</name>
    </ligand>
</feature>
<proteinExistence type="inferred from homology"/>
<keyword evidence="14" id="KW-1185">Reference proteome</keyword>
<feature type="binding site" evidence="9">
    <location>
        <position position="166"/>
    </location>
    <ligand>
        <name>Zn(2+)</name>
        <dbReference type="ChEBI" id="CHEBI:29105"/>
    </ligand>
</feature>
<dbReference type="Gene3D" id="3.20.20.80">
    <property type="entry name" value="Glycosidases"/>
    <property type="match status" value="1"/>
</dbReference>
<evidence type="ECO:0000256" key="4">
    <source>
        <dbReference type="ARBA" id="ARBA00022801"/>
    </source>
</evidence>
<dbReference type="InterPro" id="IPR003476">
    <property type="entry name" value="Glyco_hydro_42"/>
</dbReference>
<dbReference type="PIRSF" id="PIRSF001084">
    <property type="entry name" value="B-galactosidase"/>
    <property type="match status" value="1"/>
</dbReference>
<feature type="binding site" evidence="9">
    <location>
        <position position="168"/>
    </location>
    <ligand>
        <name>Zn(2+)</name>
        <dbReference type="ChEBI" id="CHEBI:29105"/>
    </ligand>
</feature>
<dbReference type="Proteomes" id="UP000240542">
    <property type="component" value="Unassembled WGS sequence"/>
</dbReference>
<comment type="catalytic activity">
    <reaction evidence="1 6">
        <text>Hydrolysis of terminal non-reducing beta-D-galactose residues in beta-D-galactosides.</text>
        <dbReference type="EC" id="3.2.1.23"/>
    </reaction>
</comment>
<accession>A0A2P8CZ02</accession>
<dbReference type="Pfam" id="PF08533">
    <property type="entry name" value="Glyco_hydro_42C"/>
    <property type="match status" value="1"/>
</dbReference>
<evidence type="ECO:0000256" key="1">
    <source>
        <dbReference type="ARBA" id="ARBA00001412"/>
    </source>
</evidence>
<keyword evidence="9" id="KW-0862">Zinc</keyword>
<keyword evidence="9" id="KW-0479">Metal-binding</keyword>
<sequence>MDKHARMRKFRERIGGLAYGGDYNPEQWSPEVWAEDAKLMRDCGVNVVTLGIFAWATVEPEPGTAEFGWLDTVLDLLHDHGVSVCMATMTASPPPWLSHRHPETLPVTASGTTLSPGGRQHYCPSSPVYRAHAVRLVEKLAARYAEHPAIGMWHIGNEYGNHVPACYCDVSAADFRRWLRARYTTIDALNAAWSTVFWSQRYTDFAEVLPPREVSAFANPAQQLDFWRFSDNALLACYRGEEDVLRRVTPHIPITTNFIGVHKPVDGFNWARYQDVVSVDSYPDPVDTDSWRDAAYCYDVTRGAGGGAPWLLMEQAPSAVNWRGVNAPKPPGGLRRGSWQAVAQGSDSVLSFQWRQSLGGSEKFHSAMVPHSGTDTRVHREVRALGAELRRAAGITGTVARNECGLLLDWHNWWALEIDSHPSAEVTQQETAQAFHRSLLRRGVGCDAVHPGGDLSAYRVLIAPALYLLSAENAARLTAWVREGGVLVVTFFSGIVDQDDRLHTGGFAAPLHEVLGLAVEEFAPLPDGVSAPLDPGGPAWTGTRWSEAVVPQGAETVASFGTGDLAGLPAVTRHAFGSGTAFYTATLLDPVPMDAVLGDALAAAGVRAPVEAPPEDVQVAERHGPDGPYLFLLNHGGEQRTVRLRTAMTDLLTVGAEAADHVALQPGGVAVMR</sequence>
<dbReference type="AlphaFoldDB" id="A0A2P8CZ02"/>
<evidence type="ECO:0000259" key="10">
    <source>
        <dbReference type="Pfam" id="PF02449"/>
    </source>
</evidence>
<organism evidence="13 14">
    <name type="scientific">Murinocardiopsis flavida</name>
    <dbReference type="NCBI Taxonomy" id="645275"/>
    <lineage>
        <taxon>Bacteria</taxon>
        <taxon>Bacillati</taxon>
        <taxon>Actinomycetota</taxon>
        <taxon>Actinomycetes</taxon>
        <taxon>Streptosporangiales</taxon>
        <taxon>Nocardiopsidaceae</taxon>
        <taxon>Murinocardiopsis</taxon>
    </lineage>
</organism>
<evidence type="ECO:0000256" key="5">
    <source>
        <dbReference type="ARBA" id="ARBA00023295"/>
    </source>
</evidence>
<dbReference type="EMBL" id="PYGA01000023">
    <property type="protein sequence ID" value="PSK90194.1"/>
    <property type="molecule type" value="Genomic_DNA"/>
</dbReference>
<name>A0A2P8CZ02_9ACTN</name>
<feature type="binding site" evidence="8">
    <location>
        <position position="322"/>
    </location>
    <ligand>
        <name>substrate</name>
    </ligand>
</feature>
<evidence type="ECO:0000313" key="13">
    <source>
        <dbReference type="EMBL" id="PSK90194.1"/>
    </source>
</evidence>
<dbReference type="Pfam" id="PF02449">
    <property type="entry name" value="Glyco_hydro_42"/>
    <property type="match status" value="1"/>
</dbReference>
<comment type="caution">
    <text evidence="13">The sequence shown here is derived from an EMBL/GenBank/DDBJ whole genome shotgun (WGS) entry which is preliminary data.</text>
</comment>
<dbReference type="InterPro" id="IPR029062">
    <property type="entry name" value="Class_I_gatase-like"/>
</dbReference>
<dbReference type="SUPFAM" id="SSF52317">
    <property type="entry name" value="Class I glutamine amidotransferase-like"/>
    <property type="match status" value="1"/>
</dbReference>
<dbReference type="PANTHER" id="PTHR36447:SF1">
    <property type="entry name" value="BETA-GALACTOSIDASE GANA"/>
    <property type="match status" value="1"/>
</dbReference>
<dbReference type="PANTHER" id="PTHR36447">
    <property type="entry name" value="BETA-GALACTOSIDASE GANA"/>
    <property type="match status" value="1"/>
</dbReference>